<dbReference type="EMBL" id="JAHQIW010000803">
    <property type="protein sequence ID" value="KAJ1350119.1"/>
    <property type="molecule type" value="Genomic_DNA"/>
</dbReference>
<dbReference type="AlphaFoldDB" id="A0AAD5MM36"/>
<accession>A0AAD5MM36</accession>
<feature type="compositionally biased region" description="Polar residues" evidence="1">
    <location>
        <begin position="1"/>
        <end position="19"/>
    </location>
</feature>
<reference evidence="2" key="1">
    <citation type="submission" date="2021-06" db="EMBL/GenBank/DDBJ databases">
        <title>Parelaphostrongylus tenuis whole genome reference sequence.</title>
        <authorList>
            <person name="Garwood T.J."/>
            <person name="Larsen P.A."/>
            <person name="Fountain-Jones N.M."/>
            <person name="Garbe J.R."/>
            <person name="Macchietto M.G."/>
            <person name="Kania S.A."/>
            <person name="Gerhold R.W."/>
            <person name="Richards J.E."/>
            <person name="Wolf T.M."/>
        </authorList>
    </citation>
    <scope>NUCLEOTIDE SEQUENCE</scope>
    <source>
        <strain evidence="2">MNPRO001-30</strain>
        <tissue evidence="2">Meninges</tissue>
    </source>
</reference>
<comment type="caution">
    <text evidence="2">The sequence shown here is derived from an EMBL/GenBank/DDBJ whole genome shotgun (WGS) entry which is preliminary data.</text>
</comment>
<gene>
    <name evidence="2" type="ORF">KIN20_005837</name>
</gene>
<sequence length="74" mass="8485">MVDHQTTSVQQQANTTVTKNVERHRFKKQIGVTSVERSSAPGHYPEIDQNVSNAFYPDRRSLTLSDRPWQGRSD</sequence>
<name>A0AAD5MM36_PARTN</name>
<dbReference type="Proteomes" id="UP001196413">
    <property type="component" value="Unassembled WGS sequence"/>
</dbReference>
<evidence type="ECO:0000313" key="2">
    <source>
        <dbReference type="EMBL" id="KAJ1350119.1"/>
    </source>
</evidence>
<proteinExistence type="predicted"/>
<evidence type="ECO:0000313" key="3">
    <source>
        <dbReference type="Proteomes" id="UP001196413"/>
    </source>
</evidence>
<protein>
    <submittedName>
        <fullName evidence="2">Uncharacterized protein</fullName>
    </submittedName>
</protein>
<organism evidence="2 3">
    <name type="scientific">Parelaphostrongylus tenuis</name>
    <name type="common">Meningeal worm</name>
    <dbReference type="NCBI Taxonomy" id="148309"/>
    <lineage>
        <taxon>Eukaryota</taxon>
        <taxon>Metazoa</taxon>
        <taxon>Ecdysozoa</taxon>
        <taxon>Nematoda</taxon>
        <taxon>Chromadorea</taxon>
        <taxon>Rhabditida</taxon>
        <taxon>Rhabditina</taxon>
        <taxon>Rhabditomorpha</taxon>
        <taxon>Strongyloidea</taxon>
        <taxon>Metastrongylidae</taxon>
        <taxon>Parelaphostrongylus</taxon>
    </lineage>
</organism>
<evidence type="ECO:0000256" key="1">
    <source>
        <dbReference type="SAM" id="MobiDB-lite"/>
    </source>
</evidence>
<keyword evidence="3" id="KW-1185">Reference proteome</keyword>
<feature type="region of interest" description="Disordered" evidence="1">
    <location>
        <begin position="1"/>
        <end position="74"/>
    </location>
</feature>